<evidence type="ECO:0000259" key="1">
    <source>
        <dbReference type="Pfam" id="PF12671"/>
    </source>
</evidence>
<reference evidence="2 4" key="1">
    <citation type="submission" date="2019-12" db="EMBL/GenBank/DDBJ databases">
        <title>Whole genome shotgun sequence of Streptomyces libani subsp. libani NBRC 13452.</title>
        <authorList>
            <person name="Ichikawa N."/>
            <person name="Kimura A."/>
            <person name="Kitahashi Y."/>
            <person name="Komaki H."/>
            <person name="Tamura T."/>
        </authorList>
    </citation>
    <scope>NUCLEOTIDE SEQUENCE [LARGE SCALE GENOMIC DNA]</scope>
    <source>
        <strain evidence="2 4">NBRC 13452</strain>
    </source>
</reference>
<dbReference type="Proteomes" id="UP000429552">
    <property type="component" value="Unassembled WGS sequence"/>
</dbReference>
<dbReference type="Gene3D" id="3.90.1720.10">
    <property type="entry name" value="endopeptidase domain like (from Nostoc punctiforme)"/>
    <property type="match status" value="1"/>
</dbReference>
<evidence type="ECO:0000313" key="5">
    <source>
        <dbReference type="Proteomes" id="UP001210609"/>
    </source>
</evidence>
<organism evidence="2 4">
    <name type="scientific">Streptomyces nigrescens</name>
    <dbReference type="NCBI Taxonomy" id="1920"/>
    <lineage>
        <taxon>Bacteria</taxon>
        <taxon>Bacillati</taxon>
        <taxon>Actinomycetota</taxon>
        <taxon>Actinomycetes</taxon>
        <taxon>Kitasatosporales</taxon>
        <taxon>Streptomycetaceae</taxon>
        <taxon>Streptomyces</taxon>
    </lineage>
</organism>
<dbReference type="RefSeq" id="WP_159487224.1">
    <property type="nucleotide sequence ID" value="NZ_BLIP01000001.1"/>
</dbReference>
<reference evidence="3 5" key="2">
    <citation type="submission" date="2022-12" db="EMBL/GenBank/DDBJ databases">
        <authorList>
            <person name="Ruckert C."/>
            <person name="Busche T."/>
            <person name="Kalinowski J."/>
            <person name="Wittmann C."/>
        </authorList>
    </citation>
    <scope>NUCLEOTIDE SEQUENCE [LARGE SCALE GENOMIC DNA]</scope>
    <source>
        <strain evidence="3 5">DSM 40555</strain>
    </source>
</reference>
<evidence type="ECO:0000313" key="2">
    <source>
        <dbReference type="EMBL" id="GFE23266.1"/>
    </source>
</evidence>
<accession>A0A640TM69</accession>
<name>A0A640TM69_STRNI</name>
<dbReference type="Pfam" id="PF12671">
    <property type="entry name" value="Amidase_6"/>
    <property type="match status" value="1"/>
</dbReference>
<protein>
    <submittedName>
        <fullName evidence="3">Amidase domain-containing protein</fullName>
    </submittedName>
</protein>
<keyword evidence="5" id="KW-1185">Reference proteome</keyword>
<dbReference type="InterPro" id="IPR024301">
    <property type="entry name" value="Amidase_6"/>
</dbReference>
<dbReference type="Proteomes" id="UP001210609">
    <property type="component" value="Chromosome"/>
</dbReference>
<dbReference type="EMBL" id="BLIP01000001">
    <property type="protein sequence ID" value="GFE23266.1"/>
    <property type="molecule type" value="Genomic_DNA"/>
</dbReference>
<gene>
    <name evidence="2" type="ORF">Sliba_37190</name>
    <name evidence="3" type="ORF">STRLI_003707</name>
</gene>
<evidence type="ECO:0000313" key="3">
    <source>
        <dbReference type="EMBL" id="WAT97736.1"/>
    </source>
</evidence>
<dbReference type="AlphaFoldDB" id="A0A640TM69"/>
<dbReference type="EMBL" id="CP114202">
    <property type="protein sequence ID" value="WAT97736.1"/>
    <property type="molecule type" value="Genomic_DNA"/>
</dbReference>
<proteinExistence type="predicted"/>
<sequence>MVTYAELISAHPQKWKDAADDWAALAKYALNAANDVREQGAKPLADNWADEVGAAAAGDFVKLADQLESAYDLLLSVKMVMEGMHSSLETAMSTACQITDLSRAHDLPLGDDGMPLQCPAPNAGADTQQAYNDIVALRAHALRQATEADEKTAAELYRLAGMVGISDPEKALKEQNRASHVEMDILAAEIPKPNTDPAAVRAWWNGLSEKQQYDMMRAEPVKLAQLDGIPESTKREMRGTDGKFDRVKMVEYALENWNQEDPVDFGNNCTNFVSNALAHSGMQEKTSFWAGTRGDDTWMKGNPTGIPLPGFEQVDRSLGHSTTWAGAENQKSFMLKHGGEEVDRSQARPGDIIYYDQAGPNDGLQKGAAHHAAIVTGVMPDGEIKYTQHSDPYQNASLQGRLPAVEKGEGQQRVRIVRPHPDWY</sequence>
<evidence type="ECO:0000313" key="4">
    <source>
        <dbReference type="Proteomes" id="UP000429552"/>
    </source>
</evidence>
<feature type="domain" description="Putative amidase" evidence="1">
    <location>
        <begin position="244"/>
        <end position="399"/>
    </location>
</feature>